<evidence type="ECO:0000313" key="2">
    <source>
        <dbReference type="EMBL" id="OGK30324.1"/>
    </source>
</evidence>
<organism evidence="2 3">
    <name type="scientific">Candidatus Roizmanbacteria bacterium RIFCSPHIGHO2_02_FULL_43_11</name>
    <dbReference type="NCBI Taxonomy" id="1802043"/>
    <lineage>
        <taxon>Bacteria</taxon>
        <taxon>Candidatus Roizmaniibacteriota</taxon>
    </lineage>
</organism>
<dbReference type="SMART" id="SM01126">
    <property type="entry name" value="DDE_Tnp_IS1595"/>
    <property type="match status" value="1"/>
</dbReference>
<proteinExistence type="predicted"/>
<name>A0A1F7HH35_9BACT</name>
<gene>
    <name evidence="2" type="ORF">A3D08_03615</name>
</gene>
<dbReference type="Pfam" id="PF12762">
    <property type="entry name" value="DDE_Tnp_IS1595"/>
    <property type="match status" value="1"/>
</dbReference>
<dbReference type="Proteomes" id="UP000178098">
    <property type="component" value="Unassembled WGS sequence"/>
</dbReference>
<evidence type="ECO:0000313" key="3">
    <source>
        <dbReference type="Proteomes" id="UP000178098"/>
    </source>
</evidence>
<sequence>MKLPLQQFWLILWCWTVQIPVKQTIACTNLSEPTVRLWFDQFRTHLPVDEQILETVVQLDEAYFGGKRGYALLMGKQIGTRKLAYHILSEASPAKCDAAAFLQTYVKPGTILHTDGSGIYKKISDWWPVEHKVDIHKKFEFELTSEIEGMFGVYRTFIRRMYHHVTRDKFPNLVGEFCFRFSHPELFRNPRQYLLIALRLVPTA</sequence>
<protein>
    <recommendedName>
        <fullName evidence="1">ISXO2-like transposase domain-containing protein</fullName>
    </recommendedName>
</protein>
<evidence type="ECO:0000259" key="1">
    <source>
        <dbReference type="SMART" id="SM01126"/>
    </source>
</evidence>
<dbReference type="EMBL" id="MFZT01000029">
    <property type="protein sequence ID" value="OGK30324.1"/>
    <property type="molecule type" value="Genomic_DNA"/>
</dbReference>
<comment type="caution">
    <text evidence="2">The sequence shown here is derived from an EMBL/GenBank/DDBJ whole genome shotgun (WGS) entry which is preliminary data.</text>
</comment>
<dbReference type="InterPro" id="IPR024445">
    <property type="entry name" value="Tnp_ISXO2-like"/>
</dbReference>
<dbReference type="AlphaFoldDB" id="A0A1F7HH35"/>
<reference evidence="2 3" key="1">
    <citation type="journal article" date="2016" name="Nat. Commun.">
        <title>Thousands of microbial genomes shed light on interconnected biogeochemical processes in an aquifer system.</title>
        <authorList>
            <person name="Anantharaman K."/>
            <person name="Brown C.T."/>
            <person name="Hug L.A."/>
            <person name="Sharon I."/>
            <person name="Castelle C.J."/>
            <person name="Probst A.J."/>
            <person name="Thomas B.C."/>
            <person name="Singh A."/>
            <person name="Wilkins M.J."/>
            <person name="Karaoz U."/>
            <person name="Brodie E.L."/>
            <person name="Williams K.H."/>
            <person name="Hubbard S.S."/>
            <person name="Banfield J.F."/>
        </authorList>
    </citation>
    <scope>NUCLEOTIDE SEQUENCE [LARGE SCALE GENOMIC DNA]</scope>
</reference>
<accession>A0A1F7HH35</accession>
<feature type="domain" description="ISXO2-like transposase" evidence="1">
    <location>
        <begin position="52"/>
        <end position="182"/>
    </location>
</feature>